<reference evidence="3 4" key="1">
    <citation type="submission" date="2024-02" db="EMBL/GenBank/DDBJ databases">
        <title>High-quality chromosome-scale genome assembly of Pensacola bahiagrass (Paspalum notatum Flugge var. saurae).</title>
        <authorList>
            <person name="Vega J.M."/>
            <person name="Podio M."/>
            <person name="Orjuela J."/>
            <person name="Siena L.A."/>
            <person name="Pessino S.C."/>
            <person name="Combes M.C."/>
            <person name="Mariac C."/>
            <person name="Albertini E."/>
            <person name="Pupilli F."/>
            <person name="Ortiz J.P.A."/>
            <person name="Leblanc O."/>
        </authorList>
    </citation>
    <scope>NUCLEOTIDE SEQUENCE [LARGE SCALE GENOMIC DNA]</scope>
    <source>
        <strain evidence="3">R1</strain>
        <tissue evidence="3">Leaf</tissue>
    </source>
</reference>
<protein>
    <submittedName>
        <fullName evidence="3">Uncharacterized protein</fullName>
    </submittedName>
</protein>
<evidence type="ECO:0000256" key="1">
    <source>
        <dbReference type="SAM" id="MobiDB-lite"/>
    </source>
</evidence>
<keyword evidence="4" id="KW-1185">Reference proteome</keyword>
<accession>A0AAQ3PF94</accession>
<sequence length="95" mass="10058">MGRKDGKEPWTGRRILGIAAGAVAVAAGAGAFFLLSAIGDSSSSDQQEQVEADDDPPAPPRRTMKAPGSGGKRIFRDEFEENPKLYFTTLHGKGP</sequence>
<evidence type="ECO:0000256" key="2">
    <source>
        <dbReference type="SAM" id="Phobius"/>
    </source>
</evidence>
<organism evidence="3 4">
    <name type="scientific">Paspalum notatum var. saurae</name>
    <dbReference type="NCBI Taxonomy" id="547442"/>
    <lineage>
        <taxon>Eukaryota</taxon>
        <taxon>Viridiplantae</taxon>
        <taxon>Streptophyta</taxon>
        <taxon>Embryophyta</taxon>
        <taxon>Tracheophyta</taxon>
        <taxon>Spermatophyta</taxon>
        <taxon>Magnoliopsida</taxon>
        <taxon>Liliopsida</taxon>
        <taxon>Poales</taxon>
        <taxon>Poaceae</taxon>
        <taxon>PACMAD clade</taxon>
        <taxon>Panicoideae</taxon>
        <taxon>Andropogonodae</taxon>
        <taxon>Paspaleae</taxon>
        <taxon>Paspalinae</taxon>
        <taxon>Paspalum</taxon>
    </lineage>
</organism>
<proteinExistence type="predicted"/>
<dbReference type="PANTHER" id="PTHR33333">
    <property type="entry name" value="ERYTHROCYTE MEMBRANE PROTEIN 1-LIKE"/>
    <property type="match status" value="1"/>
</dbReference>
<keyword evidence="2" id="KW-1133">Transmembrane helix</keyword>
<dbReference type="AlphaFoldDB" id="A0AAQ3PF94"/>
<feature type="transmembrane region" description="Helical" evidence="2">
    <location>
        <begin position="15"/>
        <end position="38"/>
    </location>
</feature>
<dbReference type="Proteomes" id="UP001341281">
    <property type="component" value="Chromosome 01"/>
</dbReference>
<evidence type="ECO:0000313" key="3">
    <source>
        <dbReference type="EMBL" id="WVZ50545.1"/>
    </source>
</evidence>
<keyword evidence="2" id="KW-0472">Membrane</keyword>
<name>A0AAQ3PF94_PASNO</name>
<dbReference type="PANTHER" id="PTHR33333:SF46">
    <property type="entry name" value="LOW QUALITY PROTEIN: GLYCINE-RICH PROTEIN DOT1"/>
    <property type="match status" value="1"/>
</dbReference>
<dbReference type="EMBL" id="CP144745">
    <property type="protein sequence ID" value="WVZ50545.1"/>
    <property type="molecule type" value="Genomic_DNA"/>
</dbReference>
<feature type="region of interest" description="Disordered" evidence="1">
    <location>
        <begin position="40"/>
        <end position="75"/>
    </location>
</feature>
<evidence type="ECO:0000313" key="4">
    <source>
        <dbReference type="Proteomes" id="UP001341281"/>
    </source>
</evidence>
<keyword evidence="2" id="KW-0812">Transmembrane</keyword>
<dbReference type="InterPro" id="IPR039926">
    <property type="entry name" value="Egg_app_1"/>
</dbReference>
<gene>
    <name evidence="3" type="ORF">U9M48_001787</name>
</gene>